<evidence type="ECO:0000313" key="17">
    <source>
        <dbReference type="EMBL" id="SOC55526.1"/>
    </source>
</evidence>
<feature type="binding site" evidence="12 15">
    <location>
        <position position="151"/>
    </location>
    <ligand>
        <name>FMN</name>
        <dbReference type="ChEBI" id="CHEBI:58210"/>
    </ligand>
</feature>
<keyword evidence="15" id="KW-0547">Nucleotide-binding</keyword>
<dbReference type="InterPro" id="IPR024036">
    <property type="entry name" value="tRNA-dHydroUridine_Synthase_C"/>
</dbReference>
<feature type="active site" description="Proton donor" evidence="12 14">
    <location>
        <position position="112"/>
    </location>
</feature>
<dbReference type="InterPro" id="IPR013785">
    <property type="entry name" value="Aldolase_TIM"/>
</dbReference>
<dbReference type="InterPro" id="IPR032887">
    <property type="entry name" value="DusB"/>
</dbReference>
<dbReference type="PROSITE" id="PS01136">
    <property type="entry name" value="UPF0034"/>
    <property type="match status" value="1"/>
</dbReference>
<dbReference type="InterPro" id="IPR001269">
    <property type="entry name" value="DUS_fam"/>
</dbReference>
<dbReference type="OrthoDB" id="9764501at2"/>
<evidence type="ECO:0000256" key="3">
    <source>
        <dbReference type="ARBA" id="ARBA00022555"/>
    </source>
</evidence>
<evidence type="ECO:0000259" key="16">
    <source>
        <dbReference type="Pfam" id="PF01207"/>
    </source>
</evidence>
<evidence type="ECO:0000256" key="2">
    <source>
        <dbReference type="ARBA" id="ARBA00002790"/>
    </source>
</evidence>
<evidence type="ECO:0000256" key="10">
    <source>
        <dbReference type="ARBA" id="ARBA00048205"/>
    </source>
</evidence>
<keyword evidence="6 12" id="KW-0819">tRNA processing</keyword>
<sequence length="343" mass="37040">MSTHDSSPVTPLPRIGPYALPNRAILAPMAGVTDRPFRQLCRELGAGLVVSEMVTADSRLWHTRKSRQRLDHAGEPGPRDVQIAGGDPEMLAEAARLNVAQGAEIVDINMGCPAKKVCNKAAGSALLRDERLVAAILESVVAAVDVPVTLKIRTGWCSESRNGIRVAQLAEAAGIQALAVHGRTREQRYRGDAEYDTIAAIKQAVSLPVFANGDIDSAEKAARVLDYTKADAVMIGRGAQGNPWIFREIEHYLRTGDTLARPTPAEIAAVMHRHLEALHAFYGEHMGVRIARKHVGWYLATRPQAAALRARFNVLEQPSAQHRFVDALAHDAATLASNGSNAA</sequence>
<feature type="binding site" evidence="12 15">
    <location>
        <position position="82"/>
    </location>
    <ligand>
        <name>FMN</name>
        <dbReference type="ChEBI" id="CHEBI:58210"/>
    </ligand>
</feature>
<evidence type="ECO:0000256" key="5">
    <source>
        <dbReference type="ARBA" id="ARBA00022643"/>
    </source>
</evidence>
<comment type="function">
    <text evidence="2 12 13">Catalyzes the synthesis of 5,6-dihydrouridine (D), a modified base found in the D-loop of most tRNAs, via the reduction of the C5-C6 double bond in target uridines.</text>
</comment>
<comment type="similarity">
    <text evidence="12">Belongs to the Dus family. DusB subfamily.</text>
</comment>
<feature type="binding site" evidence="12">
    <location>
        <begin position="212"/>
        <end position="214"/>
    </location>
    <ligand>
        <name>FMN</name>
        <dbReference type="ChEBI" id="CHEBI:58210"/>
    </ligand>
</feature>
<dbReference type="Pfam" id="PF01207">
    <property type="entry name" value="Dus"/>
    <property type="match status" value="1"/>
</dbReference>
<feature type="binding site" evidence="15">
    <location>
        <position position="181"/>
    </location>
    <ligand>
        <name>FMN</name>
        <dbReference type="ChEBI" id="CHEBI:58210"/>
    </ligand>
</feature>
<gene>
    <name evidence="12" type="primary">dusB</name>
    <name evidence="17" type="ORF">SAMN05421509_105186</name>
</gene>
<keyword evidence="9 12" id="KW-0560">Oxidoreductase</keyword>
<dbReference type="AlphaFoldDB" id="A0A285VQL9"/>
<dbReference type="CDD" id="cd02801">
    <property type="entry name" value="DUS_like_FMN"/>
    <property type="match status" value="1"/>
</dbReference>
<evidence type="ECO:0000256" key="13">
    <source>
        <dbReference type="PIRNR" id="PIRNR006621"/>
    </source>
</evidence>
<dbReference type="SUPFAM" id="SSF51395">
    <property type="entry name" value="FMN-linked oxidoreductases"/>
    <property type="match status" value="1"/>
</dbReference>
<dbReference type="Gene3D" id="3.20.20.70">
    <property type="entry name" value="Aldolase class I"/>
    <property type="match status" value="1"/>
</dbReference>
<evidence type="ECO:0000256" key="8">
    <source>
        <dbReference type="ARBA" id="ARBA00022884"/>
    </source>
</evidence>
<keyword evidence="7 12" id="KW-0521">NADP</keyword>
<dbReference type="InterPro" id="IPR004652">
    <property type="entry name" value="DusB-like"/>
</dbReference>
<evidence type="ECO:0000256" key="12">
    <source>
        <dbReference type="HAMAP-Rule" id="MF_02042"/>
    </source>
</evidence>
<dbReference type="PIRSF" id="PIRSF006621">
    <property type="entry name" value="Dus"/>
    <property type="match status" value="1"/>
</dbReference>
<comment type="catalytic activity">
    <reaction evidence="10 12">
        <text>a 5,6-dihydrouridine in tRNA + NADP(+) = a uridine in tRNA + NADPH + H(+)</text>
        <dbReference type="Rhea" id="RHEA:23624"/>
        <dbReference type="Rhea" id="RHEA-COMP:13339"/>
        <dbReference type="Rhea" id="RHEA-COMP:13887"/>
        <dbReference type="ChEBI" id="CHEBI:15378"/>
        <dbReference type="ChEBI" id="CHEBI:57783"/>
        <dbReference type="ChEBI" id="CHEBI:58349"/>
        <dbReference type="ChEBI" id="CHEBI:65315"/>
        <dbReference type="ChEBI" id="CHEBI:74443"/>
    </reaction>
</comment>
<evidence type="ECO:0000313" key="18">
    <source>
        <dbReference type="Proteomes" id="UP000219023"/>
    </source>
</evidence>
<dbReference type="RefSeq" id="WP_097023004.1">
    <property type="nucleotide sequence ID" value="NZ_OBQJ01000005.1"/>
</dbReference>
<evidence type="ECO:0000256" key="9">
    <source>
        <dbReference type="ARBA" id="ARBA00023002"/>
    </source>
</evidence>
<dbReference type="EMBL" id="OBQJ01000005">
    <property type="protein sequence ID" value="SOC55526.1"/>
    <property type="molecule type" value="Genomic_DNA"/>
</dbReference>
<dbReference type="PANTHER" id="PTHR45846">
    <property type="entry name" value="TRNA-DIHYDROURIDINE(47) SYNTHASE [NAD(P)(+)]-LIKE"/>
    <property type="match status" value="1"/>
</dbReference>
<evidence type="ECO:0000256" key="6">
    <source>
        <dbReference type="ARBA" id="ARBA00022694"/>
    </source>
</evidence>
<dbReference type="EC" id="1.3.1.-" evidence="12"/>
<feature type="binding site" evidence="12 15">
    <location>
        <begin position="236"/>
        <end position="237"/>
    </location>
    <ligand>
        <name>FMN</name>
        <dbReference type="ChEBI" id="CHEBI:58210"/>
    </ligand>
</feature>
<feature type="domain" description="DUS-like FMN-binding" evidence="16">
    <location>
        <begin position="25"/>
        <end position="327"/>
    </location>
</feature>
<evidence type="ECO:0000256" key="1">
    <source>
        <dbReference type="ARBA" id="ARBA00001917"/>
    </source>
</evidence>
<evidence type="ECO:0000256" key="14">
    <source>
        <dbReference type="PIRSR" id="PIRSR006621-1"/>
    </source>
</evidence>
<keyword evidence="8 12" id="KW-0694">RNA-binding</keyword>
<dbReference type="NCBIfam" id="TIGR00737">
    <property type="entry name" value="nifR3_yhdG"/>
    <property type="match status" value="1"/>
</dbReference>
<dbReference type="InterPro" id="IPR018517">
    <property type="entry name" value="tRNA_hU_synthase_CS"/>
</dbReference>
<dbReference type="GO" id="GO:0000049">
    <property type="term" value="F:tRNA binding"/>
    <property type="evidence" value="ECO:0007669"/>
    <property type="project" value="UniProtKB-UniRule"/>
</dbReference>
<proteinExistence type="inferred from homology"/>
<keyword evidence="3 12" id="KW-0820">tRNA-binding</keyword>
<keyword evidence="4 12" id="KW-0285">Flavoprotein</keyword>
<organism evidence="17 18">
    <name type="scientific">Chromohalobacter canadensis</name>
    <dbReference type="NCBI Taxonomy" id="141389"/>
    <lineage>
        <taxon>Bacteria</taxon>
        <taxon>Pseudomonadati</taxon>
        <taxon>Pseudomonadota</taxon>
        <taxon>Gammaproteobacteria</taxon>
        <taxon>Oceanospirillales</taxon>
        <taxon>Halomonadaceae</taxon>
        <taxon>Chromohalobacter</taxon>
    </lineage>
</organism>
<dbReference type="GO" id="GO:0017150">
    <property type="term" value="F:tRNA dihydrouridine synthase activity"/>
    <property type="evidence" value="ECO:0007669"/>
    <property type="project" value="UniProtKB-UniRule"/>
</dbReference>
<comment type="catalytic activity">
    <reaction evidence="11 12">
        <text>a 5,6-dihydrouridine in tRNA + NAD(+) = a uridine in tRNA + NADH + H(+)</text>
        <dbReference type="Rhea" id="RHEA:54452"/>
        <dbReference type="Rhea" id="RHEA-COMP:13339"/>
        <dbReference type="Rhea" id="RHEA-COMP:13887"/>
        <dbReference type="ChEBI" id="CHEBI:15378"/>
        <dbReference type="ChEBI" id="CHEBI:57540"/>
        <dbReference type="ChEBI" id="CHEBI:57945"/>
        <dbReference type="ChEBI" id="CHEBI:65315"/>
        <dbReference type="ChEBI" id="CHEBI:74443"/>
    </reaction>
</comment>
<reference evidence="17 18" key="1">
    <citation type="submission" date="2017-08" db="EMBL/GenBank/DDBJ databases">
        <authorList>
            <person name="de Groot N.N."/>
        </authorList>
    </citation>
    <scope>NUCLEOTIDE SEQUENCE [LARGE SCALE GENOMIC DNA]</scope>
    <source>
        <strain evidence="17 18">USBA 855</strain>
    </source>
</reference>
<evidence type="ECO:0000256" key="7">
    <source>
        <dbReference type="ARBA" id="ARBA00022857"/>
    </source>
</evidence>
<dbReference type="PANTHER" id="PTHR45846:SF1">
    <property type="entry name" value="TRNA-DIHYDROURIDINE(47) SYNTHASE [NAD(P)(+)]-LIKE"/>
    <property type="match status" value="1"/>
</dbReference>
<accession>A0A285VQL9</accession>
<evidence type="ECO:0000256" key="4">
    <source>
        <dbReference type="ARBA" id="ARBA00022630"/>
    </source>
</evidence>
<dbReference type="Gene3D" id="1.10.1200.80">
    <property type="entry name" value="Putative flavin oxidoreducatase, domain 2"/>
    <property type="match status" value="1"/>
</dbReference>
<dbReference type="GO" id="GO:0010181">
    <property type="term" value="F:FMN binding"/>
    <property type="evidence" value="ECO:0007669"/>
    <property type="project" value="UniProtKB-UniRule"/>
</dbReference>
<dbReference type="HAMAP" id="MF_02042">
    <property type="entry name" value="DusB_subfam"/>
    <property type="match status" value="1"/>
</dbReference>
<evidence type="ECO:0000256" key="11">
    <source>
        <dbReference type="ARBA" id="ARBA00048802"/>
    </source>
</evidence>
<dbReference type="InterPro" id="IPR035587">
    <property type="entry name" value="DUS-like_FMN-bd"/>
</dbReference>
<name>A0A285VQL9_9GAMM</name>
<keyword evidence="5 12" id="KW-0288">FMN</keyword>
<dbReference type="GO" id="GO:0050660">
    <property type="term" value="F:flavin adenine dinucleotide binding"/>
    <property type="evidence" value="ECO:0007669"/>
    <property type="project" value="InterPro"/>
</dbReference>
<evidence type="ECO:0000256" key="15">
    <source>
        <dbReference type="PIRSR" id="PIRSR006621-2"/>
    </source>
</evidence>
<dbReference type="Proteomes" id="UP000219023">
    <property type="component" value="Unassembled WGS sequence"/>
</dbReference>
<feature type="binding site" evidence="12 15">
    <location>
        <begin position="28"/>
        <end position="30"/>
    </location>
    <ligand>
        <name>FMN</name>
        <dbReference type="ChEBI" id="CHEBI:58210"/>
    </ligand>
</feature>
<comment type="similarity">
    <text evidence="13">Belongs to the dus family.</text>
</comment>
<comment type="cofactor">
    <cofactor evidence="1 12 13 15">
        <name>FMN</name>
        <dbReference type="ChEBI" id="CHEBI:58210"/>
    </cofactor>
</comment>
<protein>
    <recommendedName>
        <fullName evidence="12">tRNA-dihydrouridine synthase B</fullName>
        <ecNumber evidence="12">1.3.1.-</ecNumber>
    </recommendedName>
</protein>